<feature type="transmembrane region" description="Helical" evidence="1">
    <location>
        <begin position="94"/>
        <end position="111"/>
    </location>
</feature>
<keyword evidence="1" id="KW-0812">Transmembrane</keyword>
<sequence>MRKKNTNSEWSKDLAGPLMLSFFGATFLLLGKNPLVGYWLMGFGIFFFWKVRKEITKLKIAEGIVFLGGYLLFVALATFTLPELGRYPSEREDSYPIFVAAFAFASFGYALRNIIIKKLNKACQATSASARRLHLSFGN</sequence>
<feature type="transmembrane region" description="Helical" evidence="1">
    <location>
        <begin position="64"/>
        <end position="82"/>
    </location>
</feature>
<dbReference type="Proteomes" id="UP000622317">
    <property type="component" value="Unassembled WGS sequence"/>
</dbReference>
<comment type="caution">
    <text evidence="2">The sequence shown here is derived from an EMBL/GenBank/DDBJ whole genome shotgun (WGS) entry which is preliminary data.</text>
</comment>
<evidence type="ECO:0000256" key="1">
    <source>
        <dbReference type="SAM" id="Phobius"/>
    </source>
</evidence>
<name>A0A927FAK5_9BACT</name>
<feature type="transmembrane region" description="Helical" evidence="1">
    <location>
        <begin position="36"/>
        <end position="52"/>
    </location>
</feature>
<organism evidence="2 3">
    <name type="scientific">Pelagicoccus enzymogenes</name>
    <dbReference type="NCBI Taxonomy" id="2773457"/>
    <lineage>
        <taxon>Bacteria</taxon>
        <taxon>Pseudomonadati</taxon>
        <taxon>Verrucomicrobiota</taxon>
        <taxon>Opitutia</taxon>
        <taxon>Puniceicoccales</taxon>
        <taxon>Pelagicoccaceae</taxon>
        <taxon>Pelagicoccus</taxon>
    </lineage>
</organism>
<dbReference type="EMBL" id="JACYFG010000022">
    <property type="protein sequence ID" value="MBD5779928.1"/>
    <property type="molecule type" value="Genomic_DNA"/>
</dbReference>
<protein>
    <submittedName>
        <fullName evidence="2">Uncharacterized protein</fullName>
    </submittedName>
</protein>
<accession>A0A927FAK5</accession>
<proteinExistence type="predicted"/>
<keyword evidence="1" id="KW-0472">Membrane</keyword>
<evidence type="ECO:0000313" key="2">
    <source>
        <dbReference type="EMBL" id="MBD5779928.1"/>
    </source>
</evidence>
<keyword evidence="3" id="KW-1185">Reference proteome</keyword>
<gene>
    <name evidence="2" type="ORF">IEN85_10550</name>
</gene>
<evidence type="ECO:0000313" key="3">
    <source>
        <dbReference type="Proteomes" id="UP000622317"/>
    </source>
</evidence>
<dbReference type="AlphaFoldDB" id="A0A927FAK5"/>
<keyword evidence="1" id="KW-1133">Transmembrane helix</keyword>
<reference evidence="2" key="1">
    <citation type="submission" date="2020-09" db="EMBL/GenBank/DDBJ databases">
        <title>Pelagicoccus enzymogenes sp. nov. with an EPS production, isolated from marine sediment.</title>
        <authorList>
            <person name="Feng X."/>
        </authorList>
    </citation>
    <scope>NUCLEOTIDE SEQUENCE</scope>
    <source>
        <strain evidence="2">NFK12</strain>
    </source>
</reference>